<dbReference type="InterPro" id="IPR050469">
    <property type="entry name" value="Diguanylate_Cyclase"/>
</dbReference>
<name>A0A845E7J2_9BACI</name>
<dbReference type="PANTHER" id="PTHR45138">
    <property type="entry name" value="REGULATORY COMPONENTS OF SENSORY TRANSDUCTION SYSTEM"/>
    <property type="match status" value="1"/>
</dbReference>
<sequence>LDKFKHINDTYGHSVGDEVLQEMTQLMAKEIRSPDFLVRLGGEEFLIIMPEVSAASAYQAAERLRQCVAETSMTEHALPVTLSAGVASYRESSSTQLLDRADKAMYAAKQAGRNRAMMAEEVS</sequence>
<dbReference type="InterPro" id="IPR043128">
    <property type="entry name" value="Rev_trsase/Diguanyl_cyclase"/>
</dbReference>
<evidence type="ECO:0000313" key="3">
    <source>
        <dbReference type="Proteomes" id="UP000460949"/>
    </source>
</evidence>
<dbReference type="Proteomes" id="UP000460949">
    <property type="component" value="Unassembled WGS sequence"/>
</dbReference>
<dbReference type="AlphaFoldDB" id="A0A845E7J2"/>
<feature type="non-terminal residue" evidence="2">
    <location>
        <position position="1"/>
    </location>
</feature>
<feature type="domain" description="GGDEF" evidence="1">
    <location>
        <begin position="1"/>
        <end position="121"/>
    </location>
</feature>
<reference evidence="2 3" key="1">
    <citation type="submission" date="2019-11" db="EMBL/GenBank/DDBJ databases">
        <title>Genome sequences of 17 halophilic strains isolated from different environments.</title>
        <authorList>
            <person name="Furrow R.E."/>
        </authorList>
    </citation>
    <scope>NUCLEOTIDE SEQUENCE [LARGE SCALE GENOMIC DNA]</scope>
    <source>
        <strain evidence="2 3">22511_23_Filter</strain>
    </source>
</reference>
<gene>
    <name evidence="2" type="ORF">GLW04_19740</name>
</gene>
<evidence type="ECO:0000259" key="1">
    <source>
        <dbReference type="PROSITE" id="PS50887"/>
    </source>
</evidence>
<comment type="caution">
    <text evidence="2">The sequence shown here is derived from an EMBL/GenBank/DDBJ whole genome shotgun (WGS) entry which is preliminary data.</text>
</comment>
<protein>
    <submittedName>
        <fullName evidence="2">Diguanylate cyclase</fullName>
    </submittedName>
</protein>
<dbReference type="InterPro" id="IPR000160">
    <property type="entry name" value="GGDEF_dom"/>
</dbReference>
<dbReference type="Pfam" id="PF00990">
    <property type="entry name" value="GGDEF"/>
    <property type="match status" value="1"/>
</dbReference>
<dbReference type="EMBL" id="WMET01000040">
    <property type="protein sequence ID" value="MYL22097.1"/>
    <property type="molecule type" value="Genomic_DNA"/>
</dbReference>
<dbReference type="NCBIfam" id="TIGR00254">
    <property type="entry name" value="GGDEF"/>
    <property type="match status" value="1"/>
</dbReference>
<dbReference type="SUPFAM" id="SSF55073">
    <property type="entry name" value="Nucleotide cyclase"/>
    <property type="match status" value="1"/>
</dbReference>
<dbReference type="PROSITE" id="PS50887">
    <property type="entry name" value="GGDEF"/>
    <property type="match status" value="1"/>
</dbReference>
<organism evidence="2 3">
    <name type="scientific">Halobacillus litoralis</name>
    <dbReference type="NCBI Taxonomy" id="45668"/>
    <lineage>
        <taxon>Bacteria</taxon>
        <taxon>Bacillati</taxon>
        <taxon>Bacillota</taxon>
        <taxon>Bacilli</taxon>
        <taxon>Bacillales</taxon>
        <taxon>Bacillaceae</taxon>
        <taxon>Halobacillus</taxon>
    </lineage>
</organism>
<proteinExistence type="predicted"/>
<accession>A0A845E7J2</accession>
<dbReference type="InterPro" id="IPR029787">
    <property type="entry name" value="Nucleotide_cyclase"/>
</dbReference>
<dbReference type="SMART" id="SM00267">
    <property type="entry name" value="GGDEF"/>
    <property type="match status" value="1"/>
</dbReference>
<dbReference type="FunFam" id="3.30.70.270:FF:000001">
    <property type="entry name" value="Diguanylate cyclase domain protein"/>
    <property type="match status" value="1"/>
</dbReference>
<dbReference type="CDD" id="cd01949">
    <property type="entry name" value="GGDEF"/>
    <property type="match status" value="1"/>
</dbReference>
<dbReference type="GO" id="GO:0052621">
    <property type="term" value="F:diguanylate cyclase activity"/>
    <property type="evidence" value="ECO:0007669"/>
    <property type="project" value="TreeGrafter"/>
</dbReference>
<evidence type="ECO:0000313" key="2">
    <source>
        <dbReference type="EMBL" id="MYL22097.1"/>
    </source>
</evidence>
<dbReference type="Gene3D" id="3.30.70.270">
    <property type="match status" value="1"/>
</dbReference>
<dbReference type="PANTHER" id="PTHR45138:SF9">
    <property type="entry name" value="DIGUANYLATE CYCLASE DGCM-RELATED"/>
    <property type="match status" value="1"/>
</dbReference>